<comment type="caution">
    <text evidence="1">The sequence shown here is derived from an EMBL/GenBank/DDBJ whole genome shotgun (WGS) entry which is preliminary data.</text>
</comment>
<reference evidence="1 2" key="1">
    <citation type="journal article" date="2016" name="Nat. Commun.">
        <title>Thousands of microbial genomes shed light on interconnected biogeochemical processes in an aquifer system.</title>
        <authorList>
            <person name="Anantharaman K."/>
            <person name="Brown C.T."/>
            <person name="Hug L.A."/>
            <person name="Sharon I."/>
            <person name="Castelle C.J."/>
            <person name="Probst A.J."/>
            <person name="Thomas B.C."/>
            <person name="Singh A."/>
            <person name="Wilkins M.J."/>
            <person name="Karaoz U."/>
            <person name="Brodie E.L."/>
            <person name="Williams K.H."/>
            <person name="Hubbard S.S."/>
            <person name="Banfield J.F."/>
        </authorList>
    </citation>
    <scope>NUCLEOTIDE SEQUENCE [LARGE SCALE GENOMIC DNA]</scope>
</reference>
<evidence type="ECO:0000313" key="2">
    <source>
        <dbReference type="Proteomes" id="UP000178240"/>
    </source>
</evidence>
<proteinExistence type="predicted"/>
<accession>A0A1G1Y0U9</accession>
<dbReference type="AlphaFoldDB" id="A0A1G1Y0U9"/>
<protein>
    <submittedName>
        <fullName evidence="1">Uncharacterized protein</fullName>
    </submittedName>
</protein>
<organism evidence="1 2">
    <name type="scientific">Candidatus Buchananbacteria bacterium RIFCSPHIGHO2_01_FULL_44_11</name>
    <dbReference type="NCBI Taxonomy" id="1797535"/>
    <lineage>
        <taxon>Bacteria</taxon>
        <taxon>Candidatus Buchananiibacteriota</taxon>
    </lineage>
</organism>
<dbReference type="Proteomes" id="UP000178240">
    <property type="component" value="Unassembled WGS sequence"/>
</dbReference>
<gene>
    <name evidence="1" type="ORF">A2744_00455</name>
</gene>
<sequence>MHDVPGHLTEHGHLRTVFFTNDGFLEDGGFGVTGMAQGEDEVLQSGVEPWIQDIGTKRGINCDRICLEAFKSGHDLHLTGIADVAVLTVQDGRQTGALLDKAKQICQFILGADGRPERQVRLKTAAELGRRFNDRLAEFQQTSRCGRNALGKLPAVQIQPNT</sequence>
<name>A0A1G1Y0U9_9BACT</name>
<evidence type="ECO:0000313" key="1">
    <source>
        <dbReference type="EMBL" id="OGY45430.1"/>
    </source>
</evidence>
<dbReference type="EMBL" id="MHIE01000020">
    <property type="protein sequence ID" value="OGY45430.1"/>
    <property type="molecule type" value="Genomic_DNA"/>
</dbReference>